<comment type="caution">
    <text evidence="8">The sequence shown here is derived from an EMBL/GenBank/DDBJ whole genome shotgun (WGS) entry which is preliminary data.</text>
</comment>
<keyword evidence="9" id="KW-1185">Reference proteome</keyword>
<dbReference type="CDD" id="cd01335">
    <property type="entry name" value="Radical_SAM"/>
    <property type="match status" value="1"/>
</dbReference>
<dbReference type="AlphaFoldDB" id="A0AAN4VWR4"/>
<dbReference type="Pfam" id="PF04055">
    <property type="entry name" value="Radical_SAM"/>
    <property type="match status" value="1"/>
</dbReference>
<dbReference type="InterPro" id="IPR050377">
    <property type="entry name" value="Radical_SAM_PqqE_MftC-like"/>
</dbReference>
<dbReference type="GO" id="GO:0046872">
    <property type="term" value="F:metal ion binding"/>
    <property type="evidence" value="ECO:0007669"/>
    <property type="project" value="UniProtKB-KW"/>
</dbReference>
<dbReference type="InterPro" id="IPR023885">
    <property type="entry name" value="4Fe4S-binding_SPASM_dom"/>
</dbReference>
<dbReference type="GO" id="GO:0051539">
    <property type="term" value="F:4 iron, 4 sulfur cluster binding"/>
    <property type="evidence" value="ECO:0007669"/>
    <property type="project" value="UniProtKB-KW"/>
</dbReference>
<dbReference type="SFLD" id="SFLDS00029">
    <property type="entry name" value="Radical_SAM"/>
    <property type="match status" value="1"/>
</dbReference>
<protein>
    <submittedName>
        <fullName evidence="8">Radical SAM/SPASM domain-containing protein</fullName>
    </submittedName>
</protein>
<dbReference type="InterPro" id="IPR058240">
    <property type="entry name" value="rSAM_sf"/>
</dbReference>
<dbReference type="SFLD" id="SFLDG01386">
    <property type="entry name" value="main_SPASM_domain-containing"/>
    <property type="match status" value="1"/>
</dbReference>
<dbReference type="Pfam" id="PF13186">
    <property type="entry name" value="SPASM"/>
    <property type="match status" value="1"/>
</dbReference>
<evidence type="ECO:0000256" key="1">
    <source>
        <dbReference type="ARBA" id="ARBA00001966"/>
    </source>
</evidence>
<dbReference type="SFLD" id="SFLDG01067">
    <property type="entry name" value="SPASM/twitch_domain_containing"/>
    <property type="match status" value="1"/>
</dbReference>
<dbReference type="NCBIfam" id="TIGR04085">
    <property type="entry name" value="rSAM_more_4Fe4S"/>
    <property type="match status" value="1"/>
</dbReference>
<evidence type="ECO:0000256" key="4">
    <source>
        <dbReference type="ARBA" id="ARBA00022723"/>
    </source>
</evidence>
<evidence type="ECO:0000256" key="3">
    <source>
        <dbReference type="ARBA" id="ARBA00022691"/>
    </source>
</evidence>
<dbReference type="GO" id="GO:0003824">
    <property type="term" value="F:catalytic activity"/>
    <property type="evidence" value="ECO:0007669"/>
    <property type="project" value="InterPro"/>
</dbReference>
<evidence type="ECO:0000256" key="5">
    <source>
        <dbReference type="ARBA" id="ARBA00023004"/>
    </source>
</evidence>
<keyword evidence="4" id="KW-0479">Metal-binding</keyword>
<sequence>MTVRSLGFRKKLALKVFQKMKQNASQIHTLNYLFWECTLRCNLACIHCGSDCTKNSKQADMPSADFFRALDQLKGTINAHKTMIVLTGGEALMRKDLPEIGKQLYQREFPWGIVTNGALLTQKKLESLLNSGLRAVTISLDGLEQGHNWLRGSSKSFEKAVKAIEILAKTEDLLYDVATCVHQNNVHQLEELKDLLVAKGVKKWRIFTIYPIGRAKDNEALQLSPVQFKALFDQIVRFREEGRIQVEYGCEGFLGSYEGKVRDQFFNCKAGVNIASILVDGSIAACPNLRGNFIQGNIYQDNLKEVWENRYQVFRDRSWTKKGICSDCEFHRYCQGNGMHLRDEQSGELSICHLQKIQEGESAKS</sequence>
<accession>A0AAN4VWR4</accession>
<dbReference type="PROSITE" id="PS51918">
    <property type="entry name" value="RADICAL_SAM"/>
    <property type="match status" value="1"/>
</dbReference>
<name>A0AAN4VWR4_9BACT</name>
<dbReference type="SUPFAM" id="SSF102114">
    <property type="entry name" value="Radical SAM enzymes"/>
    <property type="match status" value="1"/>
</dbReference>
<keyword evidence="5" id="KW-0408">Iron</keyword>
<keyword evidence="6" id="KW-0411">Iron-sulfur</keyword>
<feature type="domain" description="Radical SAM core" evidence="7">
    <location>
        <begin position="27"/>
        <end position="251"/>
    </location>
</feature>
<evidence type="ECO:0000313" key="8">
    <source>
        <dbReference type="EMBL" id="GJM60332.1"/>
    </source>
</evidence>
<keyword evidence="3" id="KW-0949">S-adenosyl-L-methionine</keyword>
<dbReference type="InterPro" id="IPR007197">
    <property type="entry name" value="rSAM"/>
</dbReference>
<dbReference type="PANTHER" id="PTHR11228:SF7">
    <property type="entry name" value="PQQA PEPTIDE CYCLASE"/>
    <property type="match status" value="1"/>
</dbReference>
<comment type="cofactor">
    <cofactor evidence="1">
        <name>[4Fe-4S] cluster</name>
        <dbReference type="ChEBI" id="CHEBI:49883"/>
    </cofactor>
</comment>
<dbReference type="EMBL" id="BQKE01000001">
    <property type="protein sequence ID" value="GJM60332.1"/>
    <property type="molecule type" value="Genomic_DNA"/>
</dbReference>
<keyword evidence="2" id="KW-0004">4Fe-4S</keyword>
<dbReference type="InterPro" id="IPR017200">
    <property type="entry name" value="PqqE-like"/>
</dbReference>
<evidence type="ECO:0000256" key="6">
    <source>
        <dbReference type="ARBA" id="ARBA00023014"/>
    </source>
</evidence>
<dbReference type="Proteomes" id="UP001310022">
    <property type="component" value="Unassembled WGS sequence"/>
</dbReference>
<dbReference type="NCBIfam" id="TIGR04133">
    <property type="entry name" value="rSAM_w_lipo"/>
    <property type="match status" value="1"/>
</dbReference>
<reference evidence="8 9" key="1">
    <citation type="submission" date="2021-12" db="EMBL/GenBank/DDBJ databases">
        <title>Genome sequencing of bacteria with rrn-lacking chromosome and rrn-plasmid.</title>
        <authorList>
            <person name="Anda M."/>
            <person name="Iwasaki W."/>
        </authorList>
    </citation>
    <scope>NUCLEOTIDE SEQUENCE [LARGE SCALE GENOMIC DNA]</scope>
    <source>
        <strain evidence="8 9">NBRC 15940</strain>
    </source>
</reference>
<proteinExistence type="predicted"/>
<dbReference type="InterPro" id="IPR013785">
    <property type="entry name" value="Aldolase_TIM"/>
</dbReference>
<evidence type="ECO:0000259" key="7">
    <source>
        <dbReference type="PROSITE" id="PS51918"/>
    </source>
</evidence>
<dbReference type="InterPro" id="IPR026404">
    <property type="entry name" value="rSAM_w_lipo"/>
</dbReference>
<dbReference type="PIRSF" id="PIRSF037420">
    <property type="entry name" value="PQQ_syn_pqqE"/>
    <property type="match status" value="1"/>
</dbReference>
<evidence type="ECO:0000313" key="9">
    <source>
        <dbReference type="Proteomes" id="UP001310022"/>
    </source>
</evidence>
<dbReference type="RefSeq" id="WP_338236113.1">
    <property type="nucleotide sequence ID" value="NZ_BQKE01000001.1"/>
</dbReference>
<evidence type="ECO:0000256" key="2">
    <source>
        <dbReference type="ARBA" id="ARBA00022485"/>
    </source>
</evidence>
<dbReference type="PANTHER" id="PTHR11228">
    <property type="entry name" value="RADICAL SAM DOMAIN PROTEIN"/>
    <property type="match status" value="1"/>
</dbReference>
<organism evidence="8 9">
    <name type="scientific">Persicobacter diffluens</name>
    <dbReference type="NCBI Taxonomy" id="981"/>
    <lineage>
        <taxon>Bacteria</taxon>
        <taxon>Pseudomonadati</taxon>
        <taxon>Bacteroidota</taxon>
        <taxon>Cytophagia</taxon>
        <taxon>Cytophagales</taxon>
        <taxon>Persicobacteraceae</taxon>
        <taxon>Persicobacter</taxon>
    </lineage>
</organism>
<dbReference type="Gene3D" id="3.20.20.70">
    <property type="entry name" value="Aldolase class I"/>
    <property type="match status" value="1"/>
</dbReference>
<gene>
    <name evidence="8" type="ORF">PEDI_08840</name>
</gene>